<proteinExistence type="predicted"/>
<gene>
    <name evidence="1" type="ORF">CYMTET_5186</name>
</gene>
<dbReference type="AlphaFoldDB" id="A0AAE0GZX3"/>
<dbReference type="Proteomes" id="UP001190700">
    <property type="component" value="Unassembled WGS sequence"/>
</dbReference>
<evidence type="ECO:0000313" key="1">
    <source>
        <dbReference type="EMBL" id="KAK3287292.1"/>
    </source>
</evidence>
<organism evidence="1 2">
    <name type="scientific">Cymbomonas tetramitiformis</name>
    <dbReference type="NCBI Taxonomy" id="36881"/>
    <lineage>
        <taxon>Eukaryota</taxon>
        <taxon>Viridiplantae</taxon>
        <taxon>Chlorophyta</taxon>
        <taxon>Pyramimonadophyceae</taxon>
        <taxon>Pyramimonadales</taxon>
        <taxon>Pyramimonadaceae</taxon>
        <taxon>Cymbomonas</taxon>
    </lineage>
</organism>
<sequence length="116" mass="12735">MQPVEDPEVLSFQCWLSTTASPGRIIGERRYLASWDSASEGFAEFWIKQDPLFMRVAWRPSVAGMASALAGEGVQGVQPQVRGLHHQSPLSHVPIVYRLVGLGVYVPCLRLESVAG</sequence>
<name>A0AAE0GZX3_9CHLO</name>
<accession>A0AAE0GZX3</accession>
<reference evidence="1 2" key="1">
    <citation type="journal article" date="2015" name="Genome Biol. Evol.">
        <title>Comparative Genomics of a Bacterivorous Green Alga Reveals Evolutionary Causalities and Consequences of Phago-Mixotrophic Mode of Nutrition.</title>
        <authorList>
            <person name="Burns J.A."/>
            <person name="Paasch A."/>
            <person name="Narechania A."/>
            <person name="Kim E."/>
        </authorList>
    </citation>
    <scope>NUCLEOTIDE SEQUENCE [LARGE SCALE GENOMIC DNA]</scope>
    <source>
        <strain evidence="1 2">PLY_AMNH</strain>
    </source>
</reference>
<evidence type="ECO:0000313" key="2">
    <source>
        <dbReference type="Proteomes" id="UP001190700"/>
    </source>
</evidence>
<comment type="caution">
    <text evidence="1">The sequence shown here is derived from an EMBL/GenBank/DDBJ whole genome shotgun (WGS) entry which is preliminary data.</text>
</comment>
<keyword evidence="2" id="KW-1185">Reference proteome</keyword>
<protein>
    <submittedName>
        <fullName evidence="1">Uncharacterized protein</fullName>
    </submittedName>
</protein>
<dbReference type="EMBL" id="LGRX02000920">
    <property type="protein sequence ID" value="KAK3287292.1"/>
    <property type="molecule type" value="Genomic_DNA"/>
</dbReference>